<evidence type="ECO:0000256" key="1">
    <source>
        <dbReference type="SAM" id="MobiDB-lite"/>
    </source>
</evidence>
<proteinExistence type="predicted"/>
<feature type="region of interest" description="Disordered" evidence="1">
    <location>
        <begin position="236"/>
        <end position="501"/>
    </location>
</feature>
<accession>A0A9P5GWS4</accession>
<feature type="compositionally biased region" description="Acidic residues" evidence="1">
    <location>
        <begin position="291"/>
        <end position="314"/>
    </location>
</feature>
<feature type="compositionally biased region" description="Basic and acidic residues" evidence="1">
    <location>
        <begin position="435"/>
        <end position="444"/>
    </location>
</feature>
<reference evidence="2" key="1">
    <citation type="submission" date="2020-03" db="EMBL/GenBank/DDBJ databases">
        <title>Draft Genome Sequence of Cylindrodendrum hubeiense.</title>
        <authorList>
            <person name="Buettner E."/>
            <person name="Kellner H."/>
        </authorList>
    </citation>
    <scope>NUCLEOTIDE SEQUENCE</scope>
    <source>
        <strain evidence="2">IHI 201604</strain>
    </source>
</reference>
<dbReference type="PANTHER" id="PTHR42084:SF1">
    <property type="entry name" value="SERINE_THREONINE-PROTEIN KINASE PPK6"/>
    <property type="match status" value="1"/>
</dbReference>
<sequence>MSADLFAEFNDLADNPPPPPAQAHPSPFHAQPQLQSQPPPQAAPKDPFDFFNAVGHASPATTQPVQAAQPWPTFQSQPVSTSPWGNVSAPSAPAAPSKPPVVMEEDDDGWGDFEVAEPKVPAPAPAPIHAPAVVAGPSISSSISWQSPTQHAAPASSISPSISWQSPAQYATPAPSISPSIAWQSPAQATTPAPSISPSIAWQSPAPVPVPQPTTSQELPARTRVVRASTLDLMSNNLVDTSGLPQQPSGPSWGQRSTQQFDQQPAHEAKLHSRMKPRIKVGPTDPNVLFDAEDFELQVPEGDEDEDDDDEFGDFETVPPPPPPKPAPSKPAPSKPTPVKTYPPPPSMDLLSLDDPVPPPPQPAKGKPPPSQLLGTLAFGSAAINYPQAPRSPSYQDRNPFPELAIKTPTGPAPEEDGPKSASPVTAWPTLDSAVEVKPEKYKDEDEGWGAWDDFPANDSKNDGKRADVDSAAPPESWDWDAVDNVQPSKPKISGDAPPPTNVPPPSVILSVFPELLNTGDALFKPISGQNASIKQRILSDPKAVDFLEAYVLLATTAARVIAGRKQRWHRDKILAKSMSISAAGSKGMKLAGVDKTQSAREDREAADVAAVWRGQVGRLRSAVAAAKAAGKVPTLRVPEISETIPVHTAKLVPTAPKACIICGLKREERVAKVDIEVEDSFGEWWADHWGHKACKNFWIEHEQMLRQR</sequence>
<feature type="compositionally biased region" description="Pro residues" evidence="1">
    <location>
        <begin position="318"/>
        <end position="347"/>
    </location>
</feature>
<organism evidence="2 3">
    <name type="scientific">Cylindrodendrum hubeiense</name>
    <dbReference type="NCBI Taxonomy" id="595255"/>
    <lineage>
        <taxon>Eukaryota</taxon>
        <taxon>Fungi</taxon>
        <taxon>Dikarya</taxon>
        <taxon>Ascomycota</taxon>
        <taxon>Pezizomycotina</taxon>
        <taxon>Sordariomycetes</taxon>
        <taxon>Hypocreomycetidae</taxon>
        <taxon>Hypocreales</taxon>
        <taxon>Nectriaceae</taxon>
        <taxon>Cylindrodendrum</taxon>
    </lineage>
</organism>
<evidence type="ECO:0008006" key="4">
    <source>
        <dbReference type="Google" id="ProtNLM"/>
    </source>
</evidence>
<dbReference type="OrthoDB" id="5420391at2759"/>
<feature type="compositionally biased region" description="Low complexity" evidence="1">
    <location>
        <begin position="152"/>
        <end position="169"/>
    </location>
</feature>
<dbReference type="Proteomes" id="UP000722485">
    <property type="component" value="Unassembled WGS sequence"/>
</dbReference>
<feature type="compositionally biased region" description="Polar residues" evidence="1">
    <location>
        <begin position="59"/>
        <end position="85"/>
    </location>
</feature>
<evidence type="ECO:0000313" key="2">
    <source>
        <dbReference type="EMBL" id="KAF7532832.1"/>
    </source>
</evidence>
<keyword evidence="3" id="KW-1185">Reference proteome</keyword>
<protein>
    <recommendedName>
        <fullName evidence="4">Serine/threonine-protein kinase ppk6</fullName>
    </recommendedName>
</protein>
<feature type="compositionally biased region" description="Pro residues" evidence="1">
    <location>
        <begin position="356"/>
        <end position="371"/>
    </location>
</feature>
<dbReference type="EMBL" id="JAANBB010000869">
    <property type="protein sequence ID" value="KAF7532832.1"/>
    <property type="molecule type" value="Genomic_DNA"/>
</dbReference>
<dbReference type="AlphaFoldDB" id="A0A9P5GWS4"/>
<evidence type="ECO:0000313" key="3">
    <source>
        <dbReference type="Proteomes" id="UP000722485"/>
    </source>
</evidence>
<comment type="caution">
    <text evidence="2">The sequence shown here is derived from an EMBL/GenBank/DDBJ whole genome shotgun (WGS) entry which is preliminary data.</text>
</comment>
<feature type="compositionally biased region" description="Acidic residues" evidence="1">
    <location>
        <begin position="103"/>
        <end position="115"/>
    </location>
</feature>
<feature type="compositionally biased region" description="Low complexity" evidence="1">
    <location>
        <begin position="23"/>
        <end position="36"/>
    </location>
</feature>
<feature type="compositionally biased region" description="Polar residues" evidence="1">
    <location>
        <begin position="175"/>
        <end position="202"/>
    </location>
</feature>
<feature type="compositionally biased region" description="Polar residues" evidence="1">
    <location>
        <begin position="236"/>
        <end position="263"/>
    </location>
</feature>
<gene>
    <name evidence="2" type="ORF">G7Z17_g13591</name>
</gene>
<feature type="region of interest" description="Disordered" evidence="1">
    <location>
        <begin position="137"/>
        <end position="223"/>
    </location>
</feature>
<feature type="region of interest" description="Disordered" evidence="1">
    <location>
        <begin position="1"/>
        <end position="124"/>
    </location>
</feature>
<feature type="compositionally biased region" description="Basic and acidic residues" evidence="1">
    <location>
        <begin position="460"/>
        <end position="469"/>
    </location>
</feature>
<dbReference type="PANTHER" id="PTHR42084">
    <property type="entry name" value="YALI0E26631P"/>
    <property type="match status" value="1"/>
</dbReference>
<name>A0A9P5GWS4_9HYPO</name>